<dbReference type="EMBL" id="BTRK01000002">
    <property type="protein sequence ID" value="GMR36420.1"/>
    <property type="molecule type" value="Genomic_DNA"/>
</dbReference>
<dbReference type="Proteomes" id="UP001328107">
    <property type="component" value="Unassembled WGS sequence"/>
</dbReference>
<gene>
    <name evidence="2" type="ORF">PMAYCL1PPCAC_06615</name>
</gene>
<evidence type="ECO:0000313" key="3">
    <source>
        <dbReference type="Proteomes" id="UP001328107"/>
    </source>
</evidence>
<proteinExistence type="predicted"/>
<evidence type="ECO:0000256" key="1">
    <source>
        <dbReference type="SAM" id="Phobius"/>
    </source>
</evidence>
<accession>A0AAN4ZG76</accession>
<comment type="caution">
    <text evidence="2">The sequence shown here is derived from an EMBL/GenBank/DDBJ whole genome shotgun (WGS) entry which is preliminary data.</text>
</comment>
<evidence type="ECO:0000313" key="2">
    <source>
        <dbReference type="EMBL" id="GMR36420.1"/>
    </source>
</evidence>
<name>A0AAN4ZG76_9BILA</name>
<keyword evidence="3" id="KW-1185">Reference proteome</keyword>
<feature type="transmembrane region" description="Helical" evidence="1">
    <location>
        <begin position="75"/>
        <end position="96"/>
    </location>
</feature>
<keyword evidence="1" id="KW-1133">Transmembrane helix</keyword>
<feature type="non-terminal residue" evidence="2">
    <location>
        <position position="1"/>
    </location>
</feature>
<sequence length="142" mass="16385">SFPLHSLQCFCLLPISSLRIQSLDQQSSPFLSHRLDSLPSKALRSLMGSSICGYFTECEEASCCESYKFRLSLLALSGLIILAAVIVGVVWLIFEFRPAYRNRLRRSDSEQDRIEMRSFEETKYLRRYSELNPLARRHSIDT</sequence>
<protein>
    <submittedName>
        <fullName evidence="2">Uncharacterized protein</fullName>
    </submittedName>
</protein>
<keyword evidence="1" id="KW-0812">Transmembrane</keyword>
<keyword evidence="1" id="KW-0472">Membrane</keyword>
<organism evidence="2 3">
    <name type="scientific">Pristionchus mayeri</name>
    <dbReference type="NCBI Taxonomy" id="1317129"/>
    <lineage>
        <taxon>Eukaryota</taxon>
        <taxon>Metazoa</taxon>
        <taxon>Ecdysozoa</taxon>
        <taxon>Nematoda</taxon>
        <taxon>Chromadorea</taxon>
        <taxon>Rhabditida</taxon>
        <taxon>Rhabditina</taxon>
        <taxon>Diplogasteromorpha</taxon>
        <taxon>Diplogasteroidea</taxon>
        <taxon>Neodiplogasteridae</taxon>
        <taxon>Pristionchus</taxon>
    </lineage>
</organism>
<reference evidence="3" key="1">
    <citation type="submission" date="2022-10" db="EMBL/GenBank/DDBJ databases">
        <title>Genome assembly of Pristionchus species.</title>
        <authorList>
            <person name="Yoshida K."/>
            <person name="Sommer R.J."/>
        </authorList>
    </citation>
    <scope>NUCLEOTIDE SEQUENCE [LARGE SCALE GENOMIC DNA]</scope>
    <source>
        <strain evidence="3">RS5460</strain>
    </source>
</reference>
<dbReference type="AlphaFoldDB" id="A0AAN4ZG76"/>